<feature type="transmembrane region" description="Helical" evidence="10">
    <location>
        <begin position="63"/>
        <end position="80"/>
    </location>
</feature>
<keyword evidence="8 10" id="KW-1133">Transmembrane helix</keyword>
<dbReference type="Pfam" id="PF04973">
    <property type="entry name" value="NMN_transporter"/>
    <property type="match status" value="1"/>
</dbReference>
<protein>
    <recommendedName>
        <fullName evidence="4">Nicotinamide riboside transporter PnuC</fullName>
    </recommendedName>
</protein>
<dbReference type="OrthoDB" id="9791248at2"/>
<organism evidence="11 12">
    <name type="scientific">Salinisphaera japonica YTM-1</name>
    <dbReference type="NCBI Taxonomy" id="1209778"/>
    <lineage>
        <taxon>Bacteria</taxon>
        <taxon>Pseudomonadati</taxon>
        <taxon>Pseudomonadota</taxon>
        <taxon>Gammaproteobacteria</taxon>
        <taxon>Salinisphaerales</taxon>
        <taxon>Salinisphaeraceae</taxon>
        <taxon>Salinisphaera</taxon>
    </lineage>
</organism>
<feature type="transmembrane region" description="Helical" evidence="10">
    <location>
        <begin position="101"/>
        <end position="119"/>
    </location>
</feature>
<evidence type="ECO:0000256" key="8">
    <source>
        <dbReference type="ARBA" id="ARBA00022989"/>
    </source>
</evidence>
<keyword evidence="7 10" id="KW-0812">Transmembrane</keyword>
<dbReference type="Proteomes" id="UP000285310">
    <property type="component" value="Unassembled WGS sequence"/>
</dbReference>
<comment type="subcellular location">
    <subcellularLocation>
        <location evidence="2">Cell membrane</location>
        <topology evidence="2">Multi-pass membrane protein</topology>
    </subcellularLocation>
</comment>
<feature type="transmembrane region" description="Helical" evidence="10">
    <location>
        <begin position="174"/>
        <end position="191"/>
    </location>
</feature>
<dbReference type="RefSeq" id="WP_123658723.1">
    <property type="nucleotide sequence ID" value="NZ_AYKG01000034.1"/>
</dbReference>
<evidence type="ECO:0000256" key="9">
    <source>
        <dbReference type="ARBA" id="ARBA00023136"/>
    </source>
</evidence>
<dbReference type="NCBIfam" id="TIGR01528">
    <property type="entry name" value="NMN_trans_PnuC"/>
    <property type="match status" value="1"/>
</dbReference>
<dbReference type="PANTHER" id="PTHR36122">
    <property type="entry name" value="NICOTINAMIDE RIBOSIDE TRANSPORTER PNUC"/>
    <property type="match status" value="1"/>
</dbReference>
<keyword evidence="5" id="KW-0813">Transport</keyword>
<dbReference type="AlphaFoldDB" id="A0A423PM73"/>
<evidence type="ECO:0000256" key="4">
    <source>
        <dbReference type="ARBA" id="ARBA00017522"/>
    </source>
</evidence>
<dbReference type="GO" id="GO:0034257">
    <property type="term" value="F:nicotinamide riboside transmembrane transporter activity"/>
    <property type="evidence" value="ECO:0007669"/>
    <property type="project" value="InterPro"/>
</dbReference>
<gene>
    <name evidence="11" type="ORF">SAJA_11235</name>
</gene>
<evidence type="ECO:0000256" key="7">
    <source>
        <dbReference type="ARBA" id="ARBA00022692"/>
    </source>
</evidence>
<name>A0A423PM73_9GAMM</name>
<evidence type="ECO:0000256" key="1">
    <source>
        <dbReference type="ARBA" id="ARBA00002672"/>
    </source>
</evidence>
<feature type="transmembrane region" description="Helical" evidence="10">
    <location>
        <begin position="6"/>
        <end position="31"/>
    </location>
</feature>
<evidence type="ECO:0000313" key="11">
    <source>
        <dbReference type="EMBL" id="ROO26632.1"/>
    </source>
</evidence>
<evidence type="ECO:0000256" key="2">
    <source>
        <dbReference type="ARBA" id="ARBA00004651"/>
    </source>
</evidence>
<proteinExistence type="inferred from homology"/>
<feature type="transmembrane region" description="Helical" evidence="10">
    <location>
        <begin position="38"/>
        <end position="57"/>
    </location>
</feature>
<evidence type="ECO:0000313" key="12">
    <source>
        <dbReference type="Proteomes" id="UP000285310"/>
    </source>
</evidence>
<dbReference type="InterPro" id="IPR006419">
    <property type="entry name" value="NMN_transpt_PnuC"/>
</dbReference>
<dbReference type="GO" id="GO:0005886">
    <property type="term" value="C:plasma membrane"/>
    <property type="evidence" value="ECO:0007669"/>
    <property type="project" value="UniProtKB-SubCell"/>
</dbReference>
<evidence type="ECO:0000256" key="3">
    <source>
        <dbReference type="ARBA" id="ARBA00006669"/>
    </source>
</evidence>
<evidence type="ECO:0000256" key="6">
    <source>
        <dbReference type="ARBA" id="ARBA00022475"/>
    </source>
</evidence>
<dbReference type="EMBL" id="AYKG01000034">
    <property type="protein sequence ID" value="ROO26632.1"/>
    <property type="molecule type" value="Genomic_DNA"/>
</dbReference>
<comment type="similarity">
    <text evidence="3">Belongs to the nicotinamide ribonucleoside (NR) uptake permease (TC 4.B.1) family.</text>
</comment>
<sequence length="201" mass="22242">MSTLETIWQGLLGASWIEQAATLLGLVAVWLATRQRIVNFPIGMVQVILTGIIFARSHLFADMTLQAVYFGALAYGWWCWTHPGGHRARLEVSSLAGGHRVTLILGGLLTTAIWGALLVELGDPMPWRDAFIASFGVIAQWLEAHKKLEAWLGWIAVNLAGIGVYAAIGLYWFVGLYTLYLALSFVGFARWQADRARRLVT</sequence>
<dbReference type="FunCoup" id="A0A423PM73">
    <property type="interactions" value="64"/>
</dbReference>
<comment type="caution">
    <text evidence="11">The sequence shown here is derived from an EMBL/GenBank/DDBJ whole genome shotgun (WGS) entry which is preliminary data.</text>
</comment>
<comment type="function">
    <text evidence="1">Required for nicotinamide riboside transport across the inner membrane.</text>
</comment>
<keyword evidence="9 10" id="KW-0472">Membrane</keyword>
<keyword evidence="12" id="KW-1185">Reference proteome</keyword>
<evidence type="ECO:0000256" key="5">
    <source>
        <dbReference type="ARBA" id="ARBA00022448"/>
    </source>
</evidence>
<reference evidence="11 12" key="1">
    <citation type="submission" date="2013-10" db="EMBL/GenBank/DDBJ databases">
        <title>Salinisphaera japonica YTM-1 Genome Sequencing.</title>
        <authorList>
            <person name="Lai Q."/>
            <person name="Li C."/>
            <person name="Shao Z."/>
        </authorList>
    </citation>
    <scope>NUCLEOTIDE SEQUENCE [LARGE SCALE GENOMIC DNA]</scope>
    <source>
        <strain evidence="11 12">YTM-1</strain>
    </source>
</reference>
<accession>A0A423PM73</accession>
<dbReference type="PANTHER" id="PTHR36122:SF2">
    <property type="entry name" value="NICOTINAMIDE RIBOSIDE TRANSPORTER PNUC"/>
    <property type="match status" value="1"/>
</dbReference>
<evidence type="ECO:0000256" key="10">
    <source>
        <dbReference type="SAM" id="Phobius"/>
    </source>
</evidence>
<keyword evidence="6" id="KW-1003">Cell membrane</keyword>
<dbReference type="InParanoid" id="A0A423PM73"/>